<reference evidence="7" key="1">
    <citation type="submission" date="2014-02" db="EMBL/GenBank/DDBJ databases">
        <authorList>
            <person name="Genoscope - CEA"/>
        </authorList>
    </citation>
    <scope>NUCLEOTIDE SEQUENCE</scope>
    <source>
        <strain evidence="7">LS3</strain>
    </source>
</reference>
<dbReference type="CDD" id="cd10527">
    <property type="entry name" value="SET_LSMT"/>
    <property type="match status" value="1"/>
</dbReference>
<dbReference type="PhylomeDB" id="A0A060T064"/>
<dbReference type="Gene3D" id="3.90.1410.10">
    <property type="entry name" value="set domain protein methyltransferase, domain 1"/>
    <property type="match status" value="2"/>
</dbReference>
<evidence type="ECO:0000256" key="3">
    <source>
        <dbReference type="ARBA" id="ARBA00022691"/>
    </source>
</evidence>
<dbReference type="InterPro" id="IPR046341">
    <property type="entry name" value="SET_dom_sf"/>
</dbReference>
<proteinExistence type="inferred from homology"/>
<dbReference type="InterPro" id="IPR001214">
    <property type="entry name" value="SET_dom"/>
</dbReference>
<keyword evidence="2 4" id="KW-0808">Transferase</keyword>
<name>A0A060T064_BLAAD</name>
<keyword evidence="4" id="KW-0539">Nucleus</keyword>
<keyword evidence="3 4" id="KW-0949">S-adenosyl-L-methionine</keyword>
<dbReference type="AlphaFoldDB" id="A0A060T064"/>
<dbReference type="GO" id="GO:0005634">
    <property type="term" value="C:nucleus"/>
    <property type="evidence" value="ECO:0007669"/>
    <property type="project" value="UniProtKB-SubCell"/>
</dbReference>
<comment type="function">
    <text evidence="4">S-adenosyl-L-methionine-dependent protein-lysine N-methyltransferase that monomethylates 60S ribosomal protein L42.</text>
</comment>
<dbReference type="GO" id="GO:0032259">
    <property type="term" value="P:methylation"/>
    <property type="evidence" value="ECO:0007669"/>
    <property type="project" value="UniProtKB-KW"/>
</dbReference>
<feature type="region of interest" description="Disordered" evidence="5">
    <location>
        <begin position="236"/>
        <end position="294"/>
    </location>
</feature>
<accession>A0A060T064</accession>
<sequence>MSDLDRHAALVRWMVDNKVELSNVVRLGPSELGGIGVFATKKIDPQTVLLSVPKDQVLSPRTCGIADLLEEYELDGMIGLTVAYMFELGLGEGSPWCEFLNSFDFEPSEASLPRFWEQNEQEWLQGTEVEAMGGMDVSEVKEAYEELIAPFMETYKHHFRPDLRNYESYAKSLMVVCSRAFEVDNFRGLSLVPGACLFNHSDNEHVHFEADGSVCDMCGAFGFCEHDTEVLEAEAEEQGEKQFEEIETDDLIPELIEDDDWQDVDGDEEYDDEEGEEEDQGDEDDDDEDNGTCDIRTIRPIARGDEIFNTYGEHSNGVLLSRYGFAIWDNHHETVSLAPEIVSHCKVTDISGRLKWWKANYQFIYEDAEDLEDMEDIPDWLETTEVFSTGQPSFGLVVLLNMLTMTPKKFMLANALVSRGKYDVPRTLSPDAKDLLKKLIQKRLKRYHDGSMTSKDYLKLLENDLSPRQRLAAIVRGTEKLVLERTRKSLK</sequence>
<feature type="compositionally biased region" description="Acidic residues" evidence="5">
    <location>
        <begin position="245"/>
        <end position="291"/>
    </location>
</feature>
<evidence type="ECO:0000259" key="6">
    <source>
        <dbReference type="PROSITE" id="PS50280"/>
    </source>
</evidence>
<dbReference type="EC" id="2.1.1.-" evidence="4"/>
<dbReference type="SUPFAM" id="SSF82199">
    <property type="entry name" value="SET domain"/>
    <property type="match status" value="2"/>
</dbReference>
<dbReference type="PANTHER" id="PTHR13271:SF34">
    <property type="entry name" value="N-LYSINE METHYLTRANSFERASE SETD6"/>
    <property type="match status" value="1"/>
</dbReference>
<feature type="domain" description="SET" evidence="6">
    <location>
        <begin position="17"/>
        <end position="312"/>
    </location>
</feature>
<dbReference type="PANTHER" id="PTHR13271">
    <property type="entry name" value="UNCHARACTERIZED PUTATIVE METHYLTRANSFERASE"/>
    <property type="match status" value="1"/>
</dbReference>
<evidence type="ECO:0000256" key="5">
    <source>
        <dbReference type="SAM" id="MobiDB-lite"/>
    </source>
</evidence>
<dbReference type="Gene3D" id="3.90.1420.10">
    <property type="entry name" value="Rubisco LSMT, substrate-binding domain"/>
    <property type="match status" value="1"/>
</dbReference>
<dbReference type="EMBL" id="HG937693">
    <property type="protein sequence ID" value="CDP34139.1"/>
    <property type="molecule type" value="Genomic_DNA"/>
</dbReference>
<comment type="similarity">
    <text evidence="4">Belongs to the class V-like SAM-binding methyltransferase superfamily. Histone-lysine methyltransferase family. SETD6 subfamily.</text>
</comment>
<dbReference type="GO" id="GO:0016279">
    <property type="term" value="F:protein-lysine N-methyltransferase activity"/>
    <property type="evidence" value="ECO:0007669"/>
    <property type="project" value="UniProtKB-UniRule"/>
</dbReference>
<evidence type="ECO:0000313" key="7">
    <source>
        <dbReference type="EMBL" id="CDP34139.1"/>
    </source>
</evidence>
<organism evidence="7">
    <name type="scientific">Blastobotrys adeninivorans</name>
    <name type="common">Yeast</name>
    <name type="synonym">Arxula adeninivorans</name>
    <dbReference type="NCBI Taxonomy" id="409370"/>
    <lineage>
        <taxon>Eukaryota</taxon>
        <taxon>Fungi</taxon>
        <taxon>Dikarya</taxon>
        <taxon>Ascomycota</taxon>
        <taxon>Saccharomycotina</taxon>
        <taxon>Dipodascomycetes</taxon>
        <taxon>Dipodascales</taxon>
        <taxon>Trichomonascaceae</taxon>
        <taxon>Blastobotrys</taxon>
    </lineage>
</organism>
<dbReference type="PROSITE" id="PS50280">
    <property type="entry name" value="SET"/>
    <property type="match status" value="1"/>
</dbReference>
<evidence type="ECO:0000256" key="4">
    <source>
        <dbReference type="PIRNR" id="PIRNR011771"/>
    </source>
</evidence>
<dbReference type="InterPro" id="IPR011383">
    <property type="entry name" value="N-lys_methylase_SETD6"/>
</dbReference>
<dbReference type="SUPFAM" id="SSF81822">
    <property type="entry name" value="RuBisCo LSMT C-terminal, substrate-binding domain"/>
    <property type="match status" value="1"/>
</dbReference>
<dbReference type="InterPro" id="IPR050600">
    <property type="entry name" value="SETD3_SETD6_MTase"/>
</dbReference>
<protein>
    <recommendedName>
        <fullName evidence="4">Ribosomal lysine N-methyltransferase 4</fullName>
        <ecNumber evidence="4">2.1.1.-</ecNumber>
    </recommendedName>
</protein>
<comment type="subcellular location">
    <subcellularLocation>
        <location evidence="4">Nucleus</location>
    </subcellularLocation>
</comment>
<keyword evidence="1 4" id="KW-0489">Methyltransferase</keyword>
<evidence type="ECO:0000256" key="1">
    <source>
        <dbReference type="ARBA" id="ARBA00022603"/>
    </source>
</evidence>
<dbReference type="InterPro" id="IPR036464">
    <property type="entry name" value="Rubisco_LSMT_subst-bd_sf"/>
</dbReference>
<gene>
    <name evidence="7" type="ORF">GNLVRS02_ARAD1C05588g</name>
</gene>
<reference evidence="7" key="2">
    <citation type="submission" date="2014-06" db="EMBL/GenBank/DDBJ databases">
        <title>The complete genome of Blastobotrys (Arxula) adeninivorans LS3 - a yeast of biotechnological interest.</title>
        <authorList>
            <person name="Kunze G."/>
            <person name="Gaillardin C."/>
            <person name="Czernicka M."/>
            <person name="Durrens P."/>
            <person name="Martin T."/>
            <person name="Boer E."/>
            <person name="Gabaldon T."/>
            <person name="Cruz J."/>
            <person name="Talla E."/>
            <person name="Marck C."/>
            <person name="Goffeau A."/>
            <person name="Barbe V."/>
            <person name="Baret P."/>
            <person name="Baronian K."/>
            <person name="Beier S."/>
            <person name="Bleykasten C."/>
            <person name="Bode R."/>
            <person name="Casaregola S."/>
            <person name="Despons L."/>
            <person name="Fairhead C."/>
            <person name="Giersberg M."/>
            <person name="Gierski P."/>
            <person name="Hahnel U."/>
            <person name="Hartmann A."/>
            <person name="Jankowska D."/>
            <person name="Jubin C."/>
            <person name="Jung P."/>
            <person name="Lafontaine I."/>
            <person name="Leh-Louis V."/>
            <person name="Lemaire M."/>
            <person name="Marcet-Houben M."/>
            <person name="Mascher M."/>
            <person name="Morel G."/>
            <person name="Richard G.-F."/>
            <person name="Riechen J."/>
            <person name="Sacerdot C."/>
            <person name="Sarkar A."/>
            <person name="Savel G."/>
            <person name="Schacherer J."/>
            <person name="Sherman D."/>
            <person name="Straub M.-L."/>
            <person name="Stein N."/>
            <person name="Thierry A."/>
            <person name="Trautwein-Schult A."/>
            <person name="Westhof E."/>
            <person name="Worch S."/>
            <person name="Dujon B."/>
            <person name="Souciet J.-L."/>
            <person name="Wincker P."/>
            <person name="Scholz U."/>
            <person name="Neuveglise N."/>
        </authorList>
    </citation>
    <scope>NUCLEOTIDE SEQUENCE</scope>
    <source>
        <strain evidence="7">LS3</strain>
    </source>
</reference>
<evidence type="ECO:0000256" key="2">
    <source>
        <dbReference type="ARBA" id="ARBA00022679"/>
    </source>
</evidence>
<dbReference type="PIRSF" id="PIRSF011771">
    <property type="entry name" value="RMS1_SET"/>
    <property type="match status" value="1"/>
</dbReference>